<organism evidence="1 2">
    <name type="scientific">Mycena sanguinolenta</name>
    <dbReference type="NCBI Taxonomy" id="230812"/>
    <lineage>
        <taxon>Eukaryota</taxon>
        <taxon>Fungi</taxon>
        <taxon>Dikarya</taxon>
        <taxon>Basidiomycota</taxon>
        <taxon>Agaricomycotina</taxon>
        <taxon>Agaricomycetes</taxon>
        <taxon>Agaricomycetidae</taxon>
        <taxon>Agaricales</taxon>
        <taxon>Marasmiineae</taxon>
        <taxon>Mycenaceae</taxon>
        <taxon>Mycena</taxon>
    </lineage>
</organism>
<gene>
    <name evidence="1" type="ORF">MSAN_01301400</name>
</gene>
<keyword evidence="2" id="KW-1185">Reference proteome</keyword>
<reference evidence="1" key="1">
    <citation type="submission" date="2020-05" db="EMBL/GenBank/DDBJ databases">
        <title>Mycena genomes resolve the evolution of fungal bioluminescence.</title>
        <authorList>
            <person name="Tsai I.J."/>
        </authorList>
    </citation>
    <scope>NUCLEOTIDE SEQUENCE</scope>
    <source>
        <strain evidence="1">160909Yilan</strain>
    </source>
</reference>
<evidence type="ECO:0000313" key="1">
    <source>
        <dbReference type="EMBL" id="KAF7357073.1"/>
    </source>
</evidence>
<dbReference type="Proteomes" id="UP000623467">
    <property type="component" value="Unassembled WGS sequence"/>
</dbReference>
<protein>
    <submittedName>
        <fullName evidence="1">Uncharacterized protein</fullName>
    </submittedName>
</protein>
<name>A0A8H7D366_9AGAR</name>
<dbReference type="AlphaFoldDB" id="A0A8H7D366"/>
<evidence type="ECO:0000313" key="2">
    <source>
        <dbReference type="Proteomes" id="UP000623467"/>
    </source>
</evidence>
<proteinExistence type="predicted"/>
<accession>A0A8H7D366</accession>
<sequence>MTTSVLQASLEDDDHASTHGQCILELTRTPTSSDCVFQELSRTTMTTSPHCPALSPVPWLVPLPCAPFPPMPPASRASPPMTAATSSWMPAPRLSFCSPSLPARCCRSRRFNPYNRARTGAACIPLCCPAFPVGRPLRDL</sequence>
<comment type="caution">
    <text evidence="1">The sequence shown here is derived from an EMBL/GenBank/DDBJ whole genome shotgun (WGS) entry which is preliminary data.</text>
</comment>
<dbReference type="EMBL" id="JACAZH010000010">
    <property type="protein sequence ID" value="KAF7357073.1"/>
    <property type="molecule type" value="Genomic_DNA"/>
</dbReference>